<name>A0A9E8M0T2_9BACI</name>
<organism evidence="1 2">
    <name type="scientific">Fervidibacillus halotolerans</name>
    <dbReference type="NCBI Taxonomy" id="2980027"/>
    <lineage>
        <taxon>Bacteria</taxon>
        <taxon>Bacillati</taxon>
        <taxon>Bacillota</taxon>
        <taxon>Bacilli</taxon>
        <taxon>Bacillales</taxon>
        <taxon>Bacillaceae</taxon>
        <taxon>Fervidibacillus</taxon>
    </lineage>
</organism>
<evidence type="ECO:0000313" key="2">
    <source>
        <dbReference type="Proteomes" id="UP001164726"/>
    </source>
</evidence>
<dbReference type="Proteomes" id="UP001164726">
    <property type="component" value="Chromosome"/>
</dbReference>
<reference evidence="1" key="1">
    <citation type="submission" date="2022-09" db="EMBL/GenBank/DDBJ databases">
        <title>Complete Genomes of Fervidibacillus albus and Fervidibacillus halotolerans isolated from tidal flat sediments.</title>
        <authorList>
            <person name="Kwon K.K."/>
            <person name="Yang S.-H."/>
            <person name="Park M.J."/>
            <person name="Oh H.-M."/>
        </authorList>
    </citation>
    <scope>NUCLEOTIDE SEQUENCE</scope>
    <source>
        <strain evidence="1">MEBiC13594</strain>
    </source>
</reference>
<dbReference type="EMBL" id="CP106877">
    <property type="protein sequence ID" value="WAA13388.1"/>
    <property type="molecule type" value="Genomic_DNA"/>
</dbReference>
<protein>
    <submittedName>
        <fullName evidence="1">Uncharacterized protein</fullName>
    </submittedName>
</protein>
<proteinExistence type="predicted"/>
<dbReference type="KEGG" id="fhl:OE105_04550"/>
<accession>A0A9E8M0T2</accession>
<sequence>MLIDRLHAEQWKPRLSVVLTALTPINVYLIPKTYIGRKALLTALTVIRTDFQQIAKTCV</sequence>
<evidence type="ECO:0000313" key="1">
    <source>
        <dbReference type="EMBL" id="WAA13388.1"/>
    </source>
</evidence>
<dbReference type="AlphaFoldDB" id="A0A9E8M0T2"/>
<keyword evidence="2" id="KW-1185">Reference proteome</keyword>
<gene>
    <name evidence="1" type="ORF">OE105_04550</name>
</gene>
<dbReference type="RefSeq" id="WP_275421552.1">
    <property type="nucleotide sequence ID" value="NZ_CP106877.1"/>
</dbReference>